<sequence length="163" mass="18093">MNSSTIHGQLAELRSAAATLRRPGGTITDRISAELIERAAQTIAALQRAPLPATAVTDLLPMMQDGWTLEDYGTWAVRAAERAHGIGGDAPNPAPPSWAEAPNGYNFRAMDSDGHWCWFKDRPYPEMVDGHGCWDSDEGLRQARWLRHYPGWNRTLETRPEAV</sequence>
<protein>
    <submittedName>
        <fullName evidence="1">Uncharacterized protein</fullName>
    </submittedName>
</protein>
<evidence type="ECO:0000313" key="2">
    <source>
        <dbReference type="Proteomes" id="UP001290894"/>
    </source>
</evidence>
<comment type="caution">
    <text evidence="1">The sequence shown here is derived from an EMBL/GenBank/DDBJ whole genome shotgun (WGS) entry which is preliminary data.</text>
</comment>
<gene>
    <name evidence="1" type="ORF">U5F72_05795</name>
</gene>
<reference evidence="1 2" key="1">
    <citation type="submission" date="2023-12" db="EMBL/GenBank/DDBJ databases">
        <title>'Antibacterial potential of Stenotrophomonas maltophilia cystic fibrosis isolates' (manuscript under preparation).</title>
        <authorList>
            <person name="Crisan C.V."/>
            <person name="Pettis M."/>
            <person name="Goldberg J.B."/>
        </authorList>
    </citation>
    <scope>NUCLEOTIDE SEQUENCE [LARGE SCALE GENOMIC DNA]</scope>
    <source>
        <strain evidence="1 2">CCV155</strain>
    </source>
</reference>
<accession>A0ABU5MEY6</accession>
<dbReference type="EMBL" id="JAXUAC010000007">
    <property type="protein sequence ID" value="MDZ7511319.1"/>
    <property type="molecule type" value="Genomic_DNA"/>
</dbReference>
<dbReference type="RefSeq" id="WP_322546770.1">
    <property type="nucleotide sequence ID" value="NZ_JAXUAC010000007.1"/>
</dbReference>
<dbReference type="Proteomes" id="UP001290894">
    <property type="component" value="Unassembled WGS sequence"/>
</dbReference>
<evidence type="ECO:0000313" key="1">
    <source>
        <dbReference type="EMBL" id="MDZ7511319.1"/>
    </source>
</evidence>
<proteinExistence type="predicted"/>
<name>A0ABU5MEY6_9GAMM</name>
<organism evidence="1 2">
    <name type="scientific">Stenotrophomonas muris</name>
    <dbReference type="NCBI Taxonomy" id="2963283"/>
    <lineage>
        <taxon>Bacteria</taxon>
        <taxon>Pseudomonadati</taxon>
        <taxon>Pseudomonadota</taxon>
        <taxon>Gammaproteobacteria</taxon>
        <taxon>Lysobacterales</taxon>
        <taxon>Lysobacteraceae</taxon>
        <taxon>Stenotrophomonas</taxon>
    </lineage>
</organism>
<keyword evidence="2" id="KW-1185">Reference proteome</keyword>